<dbReference type="EMBL" id="BKBW01000004">
    <property type="protein sequence ID" value="GEQ75911.1"/>
    <property type="molecule type" value="Genomic_DNA"/>
</dbReference>
<evidence type="ECO:0000313" key="2">
    <source>
        <dbReference type="Proteomes" id="UP000323105"/>
    </source>
</evidence>
<gene>
    <name evidence="1" type="ORF">CTTA_2916</name>
</gene>
<protein>
    <submittedName>
        <fullName evidence="1">Uncharacterized protein</fullName>
    </submittedName>
</protein>
<sequence length="65" mass="6709">MDLDAATVAGGTELGASLTCCTTFHPVQLKATNNSAAMMAAVLSGFRRERFSVGIKAEVAGCLVF</sequence>
<organism evidence="1 2">
    <name type="scientific">Comamonas testosteroni</name>
    <name type="common">Pseudomonas testosteroni</name>
    <dbReference type="NCBI Taxonomy" id="285"/>
    <lineage>
        <taxon>Bacteria</taxon>
        <taxon>Pseudomonadati</taxon>
        <taxon>Pseudomonadota</taxon>
        <taxon>Betaproteobacteria</taxon>
        <taxon>Burkholderiales</taxon>
        <taxon>Comamonadaceae</taxon>
        <taxon>Comamonas</taxon>
    </lineage>
</organism>
<accession>A0A5A7MG72</accession>
<proteinExistence type="predicted"/>
<dbReference type="AlphaFoldDB" id="A0A5A7MG72"/>
<dbReference type="Proteomes" id="UP000323105">
    <property type="component" value="Unassembled WGS sequence"/>
</dbReference>
<reference evidence="1 2" key="1">
    <citation type="journal article" date="2019" name="Microbiol. Resour. Announc.">
        <title>Draft Genome Sequence of Comamonas testosteroni TA441, a Bacterium That Has a Cryptic Phenol Degradation Gene Cluster.</title>
        <authorList>
            <person name="Arai H."/>
            <person name="Ishii M."/>
        </authorList>
    </citation>
    <scope>NUCLEOTIDE SEQUENCE [LARGE SCALE GENOMIC DNA]</scope>
    <source>
        <strain evidence="1 2">TA441</strain>
    </source>
</reference>
<evidence type="ECO:0000313" key="1">
    <source>
        <dbReference type="EMBL" id="GEQ75911.1"/>
    </source>
</evidence>
<comment type="caution">
    <text evidence="1">The sequence shown here is derived from an EMBL/GenBank/DDBJ whole genome shotgun (WGS) entry which is preliminary data.</text>
</comment>
<name>A0A5A7MG72_COMTE</name>